<reference evidence="1" key="1">
    <citation type="submission" date="2013-07" db="EMBL/GenBank/DDBJ databases">
        <title>The genome of an arbuscular mycorrhizal fungus provides insights into the evolution of the oldest plant symbiosis.</title>
        <authorList>
            <consortium name="DOE Joint Genome Institute"/>
            <person name="Tisserant E."/>
            <person name="Malbreil M."/>
            <person name="Kuo A."/>
            <person name="Kohler A."/>
            <person name="Symeonidi A."/>
            <person name="Balestrini R."/>
            <person name="Charron P."/>
            <person name="Duensing N."/>
            <person name="Frei-dit-Frey N."/>
            <person name="Gianinazzi-Pearson V."/>
            <person name="Gilbert B."/>
            <person name="Handa Y."/>
            <person name="Hijri M."/>
            <person name="Kaul R."/>
            <person name="Kawaguchi M."/>
            <person name="Krajinski F."/>
            <person name="Lammers P."/>
            <person name="Lapierre D."/>
            <person name="Masclaux F.G."/>
            <person name="Murat C."/>
            <person name="Morin E."/>
            <person name="Ndikumana S."/>
            <person name="Pagni M."/>
            <person name="Petitpierre D."/>
            <person name="Requena N."/>
            <person name="Rosikiewicz P."/>
            <person name="Riley R."/>
            <person name="Saito K."/>
            <person name="San Clemente H."/>
            <person name="Shapiro H."/>
            <person name="van Tuinen D."/>
            <person name="Becard G."/>
            <person name="Bonfante P."/>
            <person name="Paszkowski U."/>
            <person name="Shachar-Hill Y."/>
            <person name="Young J.P."/>
            <person name="Sanders I.R."/>
            <person name="Henrissat B."/>
            <person name="Rensing S.A."/>
            <person name="Grigoriev I.V."/>
            <person name="Corradi N."/>
            <person name="Roux C."/>
            <person name="Martin F."/>
        </authorList>
    </citation>
    <scope>NUCLEOTIDE SEQUENCE</scope>
    <source>
        <strain evidence="1">DAOM 197198</strain>
    </source>
</reference>
<dbReference type="EMBL" id="KI285732">
    <property type="protein sequence ID" value="ESA11697.1"/>
    <property type="molecule type" value="Genomic_DNA"/>
</dbReference>
<feature type="non-terminal residue" evidence="1">
    <location>
        <position position="1"/>
    </location>
</feature>
<accession>U9TWA7</accession>
<evidence type="ECO:0000313" key="1">
    <source>
        <dbReference type="EMBL" id="ESA11697.1"/>
    </source>
</evidence>
<organism evidence="1">
    <name type="scientific">Rhizophagus irregularis (strain DAOM 181602 / DAOM 197198 / MUCL 43194)</name>
    <name type="common">Arbuscular mycorrhizal fungus</name>
    <name type="synonym">Glomus intraradices</name>
    <dbReference type="NCBI Taxonomy" id="747089"/>
    <lineage>
        <taxon>Eukaryota</taxon>
        <taxon>Fungi</taxon>
        <taxon>Fungi incertae sedis</taxon>
        <taxon>Mucoromycota</taxon>
        <taxon>Glomeromycotina</taxon>
        <taxon>Glomeromycetes</taxon>
        <taxon>Glomerales</taxon>
        <taxon>Glomeraceae</taxon>
        <taxon>Rhizophagus</taxon>
    </lineage>
</organism>
<proteinExistence type="predicted"/>
<gene>
    <name evidence="1" type="ORF">GLOINDRAFT_27994</name>
</gene>
<dbReference type="AlphaFoldDB" id="U9TWA7"/>
<sequence length="66" mass="7724">LRNESPPKNEHPYPEPRSRCLSWALNLIGQKLLYFWNDLTTPPRKGAKVLDLTHLGCHLDLLRARY</sequence>
<name>U9TWA7_RHIID</name>
<dbReference type="HOGENOM" id="CLU_2832461_0_0_1"/>
<protein>
    <submittedName>
        <fullName evidence="1">Uncharacterized protein</fullName>
    </submittedName>
</protein>